<dbReference type="CDD" id="cd00761">
    <property type="entry name" value="Glyco_tranf_GTA_type"/>
    <property type="match status" value="1"/>
</dbReference>
<reference evidence="5 6" key="1">
    <citation type="submission" date="2019-11" db="EMBL/GenBank/DDBJ databases">
        <title>Caenimonas koreensis gen. nov., sp. nov., isolated from activated sludge.</title>
        <authorList>
            <person name="Seung H.R."/>
        </authorList>
    </citation>
    <scope>NUCLEOTIDE SEQUENCE [LARGE SCALE GENOMIC DNA]</scope>
    <source>
        <strain evidence="5 6">EMB320</strain>
    </source>
</reference>
<dbReference type="RefSeq" id="WP_153584265.1">
    <property type="nucleotide sequence ID" value="NZ_WJBU01000005.1"/>
</dbReference>
<feature type="compositionally biased region" description="Low complexity" evidence="2">
    <location>
        <begin position="282"/>
        <end position="293"/>
    </location>
</feature>
<evidence type="ECO:0000313" key="5">
    <source>
        <dbReference type="EMBL" id="MRD46945.1"/>
    </source>
</evidence>
<name>A0A844ARR3_9BURK</name>
<evidence type="ECO:0000259" key="3">
    <source>
        <dbReference type="Pfam" id="PF00535"/>
    </source>
</evidence>
<dbReference type="PANTHER" id="PTHR43685:SF2">
    <property type="entry name" value="GLYCOSYLTRANSFERASE 2-LIKE DOMAIN-CONTAINING PROTEIN"/>
    <property type="match status" value="1"/>
</dbReference>
<evidence type="ECO:0000256" key="2">
    <source>
        <dbReference type="SAM" id="MobiDB-lite"/>
    </source>
</evidence>
<protein>
    <submittedName>
        <fullName evidence="5">Glycosyltransferase</fullName>
    </submittedName>
</protein>
<dbReference type="EMBL" id="WJBU01000005">
    <property type="protein sequence ID" value="MRD46945.1"/>
    <property type="molecule type" value="Genomic_DNA"/>
</dbReference>
<keyword evidence="1 5" id="KW-0808">Transferase</keyword>
<gene>
    <name evidence="5" type="ORF">GHT07_06630</name>
</gene>
<dbReference type="AlphaFoldDB" id="A0A844ARR3"/>
<evidence type="ECO:0000259" key="4">
    <source>
        <dbReference type="Pfam" id="PF02709"/>
    </source>
</evidence>
<feature type="domain" description="Glycosyltransferase 2-like" evidence="3">
    <location>
        <begin position="33"/>
        <end position="100"/>
    </location>
</feature>
<dbReference type="Pfam" id="PF00535">
    <property type="entry name" value="Glycos_transf_2"/>
    <property type="match status" value="1"/>
</dbReference>
<dbReference type="Gene3D" id="3.90.550.10">
    <property type="entry name" value="Spore Coat Polysaccharide Biosynthesis Protein SpsA, Chain A"/>
    <property type="match status" value="1"/>
</dbReference>
<dbReference type="Proteomes" id="UP000487350">
    <property type="component" value="Unassembled WGS sequence"/>
</dbReference>
<accession>A0A844ARR3</accession>
<dbReference type="SUPFAM" id="SSF53448">
    <property type="entry name" value="Nucleotide-diphospho-sugar transferases"/>
    <property type="match status" value="1"/>
</dbReference>
<dbReference type="Pfam" id="PF02709">
    <property type="entry name" value="Glyco_transf_7C"/>
    <property type="match status" value="1"/>
</dbReference>
<dbReference type="InterPro" id="IPR001173">
    <property type="entry name" value="Glyco_trans_2-like"/>
</dbReference>
<dbReference type="GO" id="GO:0016740">
    <property type="term" value="F:transferase activity"/>
    <property type="evidence" value="ECO:0007669"/>
    <property type="project" value="UniProtKB-KW"/>
</dbReference>
<organism evidence="5 6">
    <name type="scientific">Caenimonas koreensis DSM 17982</name>
    <dbReference type="NCBI Taxonomy" id="1121255"/>
    <lineage>
        <taxon>Bacteria</taxon>
        <taxon>Pseudomonadati</taxon>
        <taxon>Pseudomonadota</taxon>
        <taxon>Betaproteobacteria</taxon>
        <taxon>Burkholderiales</taxon>
        <taxon>Comamonadaceae</taxon>
        <taxon>Caenimonas</taxon>
    </lineage>
</organism>
<comment type="caution">
    <text evidence="5">The sequence shown here is derived from an EMBL/GenBank/DDBJ whole genome shotgun (WGS) entry which is preliminary data.</text>
</comment>
<dbReference type="InterPro" id="IPR050834">
    <property type="entry name" value="Glycosyltransf_2"/>
</dbReference>
<feature type="domain" description="Galactosyltransferase C-terminal" evidence="4">
    <location>
        <begin position="120"/>
        <end position="166"/>
    </location>
</feature>
<evidence type="ECO:0000256" key="1">
    <source>
        <dbReference type="ARBA" id="ARBA00022679"/>
    </source>
</evidence>
<feature type="region of interest" description="Disordered" evidence="2">
    <location>
        <begin position="273"/>
        <end position="293"/>
    </location>
</feature>
<dbReference type="InterPro" id="IPR027791">
    <property type="entry name" value="Galactosyl_T_C"/>
</dbReference>
<sequence length="293" mass="32393">MTDLCFITTCRGRLAHLKDALPTFIAQPGAGTVVVDYDCPDGTADWVAANHPQVTVVRVHDKPHFEIARARNLGVQAANAQWLCFVDADNRLAPDFADRVRPLLQRGFFYRPSPRSIDASGMCICHVEDFRAIGGYDAVLQGYGEEDVDLYRRLDMLGVKLAPFPGELLQIAAHDVGLRTQNYTVKSVRLNAALNQLYCNVKLDIARLKGLSHIPEDWRARLYAQVSEGVLKAYAAGQDLTFRIAVAQQRTNLKTELTTALEYHLRLTALPQNAPQNAPHNAPQIAPQAAKAP</sequence>
<dbReference type="PANTHER" id="PTHR43685">
    <property type="entry name" value="GLYCOSYLTRANSFERASE"/>
    <property type="match status" value="1"/>
</dbReference>
<proteinExistence type="predicted"/>
<evidence type="ECO:0000313" key="6">
    <source>
        <dbReference type="Proteomes" id="UP000487350"/>
    </source>
</evidence>
<keyword evidence="6" id="KW-1185">Reference proteome</keyword>
<dbReference type="OrthoDB" id="1757142at2"/>
<dbReference type="InterPro" id="IPR029044">
    <property type="entry name" value="Nucleotide-diphossugar_trans"/>
</dbReference>